<dbReference type="OrthoDB" id="6354675at2759"/>
<gene>
    <name evidence="6" type="ORF">FKW44_022079</name>
</gene>
<dbReference type="GO" id="GO:0022857">
    <property type="term" value="F:transmembrane transporter activity"/>
    <property type="evidence" value="ECO:0007669"/>
    <property type="project" value="InterPro"/>
</dbReference>
<keyword evidence="2 5" id="KW-0812">Transmembrane</keyword>
<keyword evidence="3 5" id="KW-1133">Transmembrane helix</keyword>
<dbReference type="Proteomes" id="UP000595437">
    <property type="component" value="Chromosome 16"/>
</dbReference>
<dbReference type="AlphaFoldDB" id="A0A7T8GS96"/>
<dbReference type="Gene3D" id="1.20.1250.20">
    <property type="entry name" value="MFS general substrate transporter like domains"/>
    <property type="match status" value="1"/>
</dbReference>
<proteinExistence type="predicted"/>
<dbReference type="InterPro" id="IPR036259">
    <property type="entry name" value="MFS_trans_sf"/>
</dbReference>
<feature type="transmembrane region" description="Helical" evidence="5">
    <location>
        <begin position="36"/>
        <end position="54"/>
    </location>
</feature>
<evidence type="ECO:0000256" key="5">
    <source>
        <dbReference type="SAM" id="Phobius"/>
    </source>
</evidence>
<feature type="non-terminal residue" evidence="6">
    <location>
        <position position="161"/>
    </location>
</feature>
<evidence type="ECO:0000313" key="6">
    <source>
        <dbReference type="EMBL" id="QQP36858.1"/>
    </source>
</evidence>
<accession>A0A7T8GS96</accession>
<evidence type="ECO:0000313" key="7">
    <source>
        <dbReference type="Proteomes" id="UP000595437"/>
    </source>
</evidence>
<evidence type="ECO:0000256" key="3">
    <source>
        <dbReference type="ARBA" id="ARBA00022989"/>
    </source>
</evidence>
<name>A0A7T8GS96_CALRO</name>
<feature type="transmembrane region" description="Helical" evidence="5">
    <location>
        <begin position="7"/>
        <end position="30"/>
    </location>
</feature>
<reference evidence="7" key="1">
    <citation type="submission" date="2021-01" db="EMBL/GenBank/DDBJ databases">
        <title>Caligus Genome Assembly.</title>
        <authorList>
            <person name="Gallardo-Escarate C."/>
        </authorList>
    </citation>
    <scope>NUCLEOTIDE SEQUENCE [LARGE SCALE GENOMIC DNA]</scope>
</reference>
<evidence type="ECO:0000256" key="2">
    <source>
        <dbReference type="ARBA" id="ARBA00022692"/>
    </source>
</evidence>
<feature type="transmembrane region" description="Helical" evidence="5">
    <location>
        <begin position="124"/>
        <end position="140"/>
    </location>
</feature>
<protein>
    <submittedName>
        <fullName evidence="6">Solute carrier family 22 member 15like</fullName>
    </submittedName>
</protein>
<dbReference type="PANTHER" id="PTHR24064">
    <property type="entry name" value="SOLUTE CARRIER FAMILY 22 MEMBER"/>
    <property type="match status" value="1"/>
</dbReference>
<keyword evidence="7" id="KW-1185">Reference proteome</keyword>
<sequence>MGRTTAYLWPFLLNMFLALGFCNLAGTAWYFRDWRWIIAATAIPPLLTLFYFPFMDESFRWLLSKKRYAEAETVLRRIARINGRTFPEDLSRFKVMRKDANDDSTKEESFFDLFRSSSMRFRSIVLYYAWFVASLLYYGITLHSTAISGCLLEFSIGLDCG</sequence>
<dbReference type="SUPFAM" id="SSF103473">
    <property type="entry name" value="MFS general substrate transporter"/>
    <property type="match status" value="1"/>
</dbReference>
<dbReference type="Pfam" id="PF00083">
    <property type="entry name" value="Sugar_tr"/>
    <property type="match status" value="1"/>
</dbReference>
<dbReference type="InterPro" id="IPR005828">
    <property type="entry name" value="MFS_sugar_transport-like"/>
</dbReference>
<comment type="subcellular location">
    <subcellularLocation>
        <location evidence="1">Membrane</location>
        <topology evidence="1">Multi-pass membrane protein</topology>
    </subcellularLocation>
</comment>
<evidence type="ECO:0000256" key="1">
    <source>
        <dbReference type="ARBA" id="ARBA00004141"/>
    </source>
</evidence>
<keyword evidence="4 5" id="KW-0472">Membrane</keyword>
<dbReference type="GO" id="GO:0016020">
    <property type="term" value="C:membrane"/>
    <property type="evidence" value="ECO:0007669"/>
    <property type="project" value="UniProtKB-SubCell"/>
</dbReference>
<dbReference type="EMBL" id="CP045905">
    <property type="protein sequence ID" value="QQP36858.1"/>
    <property type="molecule type" value="Genomic_DNA"/>
</dbReference>
<organism evidence="6 7">
    <name type="scientific">Caligus rogercresseyi</name>
    <name type="common">Sea louse</name>
    <dbReference type="NCBI Taxonomy" id="217165"/>
    <lineage>
        <taxon>Eukaryota</taxon>
        <taxon>Metazoa</taxon>
        <taxon>Ecdysozoa</taxon>
        <taxon>Arthropoda</taxon>
        <taxon>Crustacea</taxon>
        <taxon>Multicrustacea</taxon>
        <taxon>Hexanauplia</taxon>
        <taxon>Copepoda</taxon>
        <taxon>Siphonostomatoida</taxon>
        <taxon>Caligidae</taxon>
        <taxon>Caligus</taxon>
    </lineage>
</organism>
<evidence type="ECO:0000256" key="4">
    <source>
        <dbReference type="ARBA" id="ARBA00023136"/>
    </source>
</evidence>